<gene>
    <name evidence="4" type="ORF">SAMN06297382_2274</name>
</gene>
<dbReference type="InterPro" id="IPR036514">
    <property type="entry name" value="SGNH_hydro_sf"/>
</dbReference>
<dbReference type="Pfam" id="PF03629">
    <property type="entry name" value="SASA"/>
    <property type="match status" value="1"/>
</dbReference>
<proteinExistence type="predicted"/>
<organism evidence="4 5">
    <name type="scientific">Amphiplicatus metriothermophilus</name>
    <dbReference type="NCBI Taxonomy" id="1519374"/>
    <lineage>
        <taxon>Bacteria</taxon>
        <taxon>Pseudomonadati</taxon>
        <taxon>Pseudomonadota</taxon>
        <taxon>Alphaproteobacteria</taxon>
        <taxon>Parvularculales</taxon>
        <taxon>Parvularculaceae</taxon>
        <taxon>Amphiplicatus</taxon>
    </lineage>
</organism>
<dbReference type="PANTHER" id="PTHR22901:SF0">
    <property type="entry name" value="SIALATE O-ACETYLESTERASE"/>
    <property type="match status" value="1"/>
</dbReference>
<evidence type="ECO:0000313" key="5">
    <source>
        <dbReference type="Proteomes" id="UP000198346"/>
    </source>
</evidence>
<dbReference type="OrthoDB" id="9795554at2"/>
<feature type="signal peptide" evidence="2">
    <location>
        <begin position="1"/>
        <end position="22"/>
    </location>
</feature>
<feature type="domain" description="Sialate O-acetylesterase" evidence="3">
    <location>
        <begin position="398"/>
        <end position="522"/>
    </location>
</feature>
<dbReference type="InterPro" id="IPR013783">
    <property type="entry name" value="Ig-like_fold"/>
</dbReference>
<keyword evidence="2" id="KW-0732">Signal</keyword>
<keyword evidence="1" id="KW-0378">Hydrolase</keyword>
<name>A0A239PY78_9PROT</name>
<evidence type="ECO:0000259" key="3">
    <source>
        <dbReference type="Pfam" id="PF03629"/>
    </source>
</evidence>
<dbReference type="PANTHER" id="PTHR22901">
    <property type="entry name" value="SIALATE O-ACETYLESTERASE"/>
    <property type="match status" value="1"/>
</dbReference>
<evidence type="ECO:0000256" key="1">
    <source>
        <dbReference type="ARBA" id="ARBA00022801"/>
    </source>
</evidence>
<dbReference type="SUPFAM" id="SSF52266">
    <property type="entry name" value="SGNH hydrolase"/>
    <property type="match status" value="1"/>
</dbReference>
<dbReference type="InterPro" id="IPR008979">
    <property type="entry name" value="Galactose-bd-like_sf"/>
</dbReference>
<evidence type="ECO:0000256" key="2">
    <source>
        <dbReference type="SAM" id="SignalP"/>
    </source>
</evidence>
<dbReference type="InterPro" id="IPR005181">
    <property type="entry name" value="SASA"/>
</dbReference>
<dbReference type="Gene3D" id="3.40.50.1110">
    <property type="entry name" value="SGNH hydrolase"/>
    <property type="match status" value="2"/>
</dbReference>
<reference evidence="4 5" key="1">
    <citation type="submission" date="2017-07" db="EMBL/GenBank/DDBJ databases">
        <authorList>
            <person name="Sun Z.S."/>
            <person name="Albrecht U."/>
            <person name="Echele G."/>
            <person name="Lee C.C."/>
        </authorList>
    </citation>
    <scope>NUCLEOTIDE SEQUENCE [LARGE SCALE GENOMIC DNA]</scope>
    <source>
        <strain evidence="4 5">CGMCC 1.12710</strain>
    </source>
</reference>
<dbReference type="InterPro" id="IPR039329">
    <property type="entry name" value="SIAE"/>
</dbReference>
<dbReference type="AlphaFoldDB" id="A0A239PY78"/>
<accession>A0A239PY78</accession>
<dbReference type="GO" id="GO:0001681">
    <property type="term" value="F:sialate O-acetylesterase activity"/>
    <property type="evidence" value="ECO:0007669"/>
    <property type="project" value="InterPro"/>
</dbReference>
<dbReference type="Proteomes" id="UP000198346">
    <property type="component" value="Unassembled WGS sequence"/>
</dbReference>
<sequence length="647" mass="69511">MRVSSFAAALSALWLVAGPAAAAISFDAAFSDHMVLQQGAPIAVSGTAEPGAQVSVAIGGRTETARADEAGAWRVVFPPMQAGGPYEISARGADGDRRVLSDVLVGDVFLCSGQSNMAWPVSRALNPEAALAASAKDSIRLLKIERASAVTPAKTLAGAPQWRVSGPESAADFSALCFFFGKRLSERYGAPIGLIDSSWGGSRIEAWISAERLAALPRLRPFLELLALYADDPRKAGEGFAALWTAWWNKVFPDAPLPWTTDEAAGWPAAPDAKSSWKDWGAPELADHDGMVWFAKTFVLSEAQAAQDAVLFLGGVDEVDMTWLNGAFIGGMFGWGDERRYEVPAEALRAGENELFVNVYSSWAGAGMYGPDEKMRLVFPDGSSIPLAEGWRYRKVSAAAAGAPPQAPWQSINGLSGLYNAMIAPLGEMRLKGVLWYQGESNTGEPETYETLLRLMINDWRAQFGADLPFLVVQLPAFGAAPSEPAESGWAGLRDAQRRAVADDPLADLVVAIDLGDPHELHPPNKQAVAERAVRRARRLIYGEDSVRPAPAPLRAERKGDAVTVFFANAGDTQIVSAREPIAFELCEAAPGACRFVAARLDGDRIVLKVPRGLKPARVRYCWGDAPICNWRDAHATPVTPFELAIE</sequence>
<keyword evidence="5" id="KW-1185">Reference proteome</keyword>
<dbReference type="EMBL" id="FZQA01000005">
    <property type="protein sequence ID" value="SNT74617.1"/>
    <property type="molecule type" value="Genomic_DNA"/>
</dbReference>
<dbReference type="RefSeq" id="WP_089412729.1">
    <property type="nucleotide sequence ID" value="NZ_FZQA01000005.1"/>
</dbReference>
<evidence type="ECO:0000313" key="4">
    <source>
        <dbReference type="EMBL" id="SNT74617.1"/>
    </source>
</evidence>
<dbReference type="SUPFAM" id="SSF49785">
    <property type="entry name" value="Galactose-binding domain-like"/>
    <property type="match status" value="1"/>
</dbReference>
<dbReference type="Gene3D" id="2.60.40.10">
    <property type="entry name" value="Immunoglobulins"/>
    <property type="match status" value="1"/>
</dbReference>
<protein>
    <submittedName>
        <fullName evidence="4">Sialate O-acetylesterase</fullName>
    </submittedName>
</protein>
<dbReference type="GO" id="GO:0005975">
    <property type="term" value="P:carbohydrate metabolic process"/>
    <property type="evidence" value="ECO:0007669"/>
    <property type="project" value="TreeGrafter"/>
</dbReference>
<feature type="chain" id="PRO_5012715128" evidence="2">
    <location>
        <begin position="23"/>
        <end position="647"/>
    </location>
</feature>